<name>A0AAX6MJJ1_9PEZI</name>
<feature type="compositionally biased region" description="Basic and acidic residues" evidence="1">
    <location>
        <begin position="146"/>
        <end position="155"/>
    </location>
</feature>
<feature type="compositionally biased region" description="Basic and acidic residues" evidence="1">
    <location>
        <begin position="522"/>
        <end position="554"/>
    </location>
</feature>
<feature type="compositionally biased region" description="Low complexity" evidence="1">
    <location>
        <begin position="87"/>
        <end position="98"/>
    </location>
</feature>
<dbReference type="Proteomes" id="UP001369815">
    <property type="component" value="Unassembled WGS sequence"/>
</dbReference>
<feature type="compositionally biased region" description="Basic and acidic residues" evidence="1">
    <location>
        <begin position="264"/>
        <end position="273"/>
    </location>
</feature>
<dbReference type="InterPro" id="IPR021589">
    <property type="entry name" value="Cut12"/>
</dbReference>
<feature type="domain" description="Spindle pole body-associated protein cut12" evidence="2">
    <location>
        <begin position="127"/>
        <end position="264"/>
    </location>
</feature>
<protein>
    <recommendedName>
        <fullName evidence="2">Spindle pole body-associated protein cut12 domain-containing protein</fullName>
    </recommendedName>
</protein>
<dbReference type="Pfam" id="PF11500">
    <property type="entry name" value="Cut12"/>
    <property type="match status" value="1"/>
</dbReference>
<feature type="compositionally biased region" description="Acidic residues" evidence="1">
    <location>
        <begin position="159"/>
        <end position="170"/>
    </location>
</feature>
<feature type="compositionally biased region" description="Basic and acidic residues" evidence="1">
    <location>
        <begin position="692"/>
        <end position="715"/>
    </location>
</feature>
<feature type="compositionally biased region" description="Basic and acidic residues" evidence="1">
    <location>
        <begin position="603"/>
        <end position="632"/>
    </location>
</feature>
<evidence type="ECO:0000313" key="4">
    <source>
        <dbReference type="Proteomes" id="UP001369815"/>
    </source>
</evidence>
<comment type="caution">
    <text evidence="3">The sequence shown here is derived from an EMBL/GenBank/DDBJ whole genome shotgun (WGS) entry which is preliminary data.</text>
</comment>
<dbReference type="AlphaFoldDB" id="A0AAX6MJJ1"/>
<sequence length="715" mass="80287">MLGWALKKGFQGATGAKDASGGNDDTTQLEAPDTPAPVFAARAFKNVLFGTSRSSETPGGKHSKNKNDNPTQNGPISPIKQSPSKQPTGILLTPGTGTARRKRVSFNHDVKAGSGPDASPLASARMRKRSTLQQALENSRSTRSRKSIEEKKEEPPPEPAEDESEDEWEDDICDRDMTVDLNEPRSESGKYWKAEFNRYRDEAMADIERMVKFKALAKSYAQQKDAEALELTQKLKEEQQKVAELEEKVTALSAQGTDKRKRGGDRDDATLAKDLEQQTALATHYRDQVKELEALIQEHKGEFGSSQADRRRIDTSPRTEQTLLEVNRELRRARAELRQMDKLRKELNKLKSDLSAAEERATKLEDEQTHRGSADSTQVKKLEQKLQTAKEESHQKDREIRQLKKDYESLKNDAKSRTAEALQVLKAKNEKIAELESTIKVIEMANPSVKASRALKVDIDSLNKPSKYESDRPVRHLTRSASVEDVTLDMTQRSLLGYEEEFDENTPKPAKSNTFLPSNRSNDSKDTRNQSRRDQKDRAEITEREKEPVTKDLDISPPRPITKPRTTLSTFDSGRAMSNILSNRMNQSPSKETTASRGLLDQKLAEARAARAARADRTDRDTETHGSAERLTPRRSRPKSYNGRSFSSGSDGLGYDLVRDKFARLGGPETDHTSANTSRCALPADRQAAARARLEQKKLERQRNGGNRNKENIRP</sequence>
<reference evidence="3 4" key="1">
    <citation type="journal article" date="2024" name="Front Chem Biol">
        <title>Unveiling the potential of Daldinia eschscholtzii MFLUCC 19-0629 through bioactivity and bioinformatics studies for enhanced sustainable agriculture production.</title>
        <authorList>
            <person name="Brooks S."/>
            <person name="Weaver J.A."/>
            <person name="Klomchit A."/>
            <person name="Alharthi S.A."/>
            <person name="Onlamun T."/>
            <person name="Nurani R."/>
            <person name="Vong T.K."/>
            <person name="Alberti F."/>
            <person name="Greco C."/>
        </authorList>
    </citation>
    <scope>NUCLEOTIDE SEQUENCE [LARGE SCALE GENOMIC DNA]</scope>
    <source>
        <strain evidence="3">MFLUCC 19-0629</strain>
    </source>
</reference>
<feature type="compositionally biased region" description="Polar residues" evidence="1">
    <location>
        <begin position="68"/>
        <end position="86"/>
    </location>
</feature>
<proteinExistence type="predicted"/>
<feature type="region of interest" description="Disordered" evidence="1">
    <location>
        <begin position="1"/>
        <end position="38"/>
    </location>
</feature>
<feature type="compositionally biased region" description="Polar residues" evidence="1">
    <location>
        <begin position="511"/>
        <end position="521"/>
    </location>
</feature>
<feature type="compositionally biased region" description="Low complexity" evidence="1">
    <location>
        <begin position="679"/>
        <end position="691"/>
    </location>
</feature>
<feature type="region of interest" description="Disordered" evidence="1">
    <location>
        <begin position="251"/>
        <end position="273"/>
    </location>
</feature>
<feature type="region of interest" description="Disordered" evidence="1">
    <location>
        <begin position="50"/>
        <end position="170"/>
    </location>
</feature>
<feature type="region of interest" description="Disordered" evidence="1">
    <location>
        <begin position="457"/>
        <end position="715"/>
    </location>
</feature>
<feature type="region of interest" description="Disordered" evidence="1">
    <location>
        <begin position="297"/>
        <end position="320"/>
    </location>
</feature>
<evidence type="ECO:0000259" key="2">
    <source>
        <dbReference type="Pfam" id="PF11500"/>
    </source>
</evidence>
<dbReference type="EMBL" id="JBANMG010000006">
    <property type="protein sequence ID" value="KAK6952342.1"/>
    <property type="molecule type" value="Genomic_DNA"/>
</dbReference>
<feature type="compositionally biased region" description="Polar residues" evidence="1">
    <location>
        <begin position="579"/>
        <end position="596"/>
    </location>
</feature>
<evidence type="ECO:0000313" key="3">
    <source>
        <dbReference type="EMBL" id="KAK6952342.1"/>
    </source>
</evidence>
<evidence type="ECO:0000256" key="1">
    <source>
        <dbReference type="SAM" id="MobiDB-lite"/>
    </source>
</evidence>
<organism evidence="3 4">
    <name type="scientific">Daldinia eschscholtzii</name>
    <dbReference type="NCBI Taxonomy" id="292717"/>
    <lineage>
        <taxon>Eukaryota</taxon>
        <taxon>Fungi</taxon>
        <taxon>Dikarya</taxon>
        <taxon>Ascomycota</taxon>
        <taxon>Pezizomycotina</taxon>
        <taxon>Sordariomycetes</taxon>
        <taxon>Xylariomycetidae</taxon>
        <taxon>Xylariales</taxon>
        <taxon>Hypoxylaceae</taxon>
        <taxon>Daldinia</taxon>
    </lineage>
</organism>
<accession>A0AAX6MJJ1</accession>
<keyword evidence="4" id="KW-1185">Reference proteome</keyword>
<feature type="region of interest" description="Disordered" evidence="1">
    <location>
        <begin position="349"/>
        <end position="417"/>
    </location>
</feature>
<feature type="compositionally biased region" description="Basic and acidic residues" evidence="1">
    <location>
        <begin position="457"/>
        <end position="474"/>
    </location>
</feature>
<feature type="compositionally biased region" description="Polar residues" evidence="1">
    <location>
        <begin position="131"/>
        <end position="141"/>
    </location>
</feature>
<feature type="compositionally biased region" description="Basic and acidic residues" evidence="1">
    <location>
        <begin position="297"/>
        <end position="317"/>
    </location>
</feature>
<gene>
    <name evidence="3" type="ORF">Daesc_006877</name>
</gene>